<keyword evidence="4 7" id="KW-0812">Transmembrane</keyword>
<feature type="transmembrane region" description="Helical" evidence="7">
    <location>
        <begin position="202"/>
        <end position="222"/>
    </location>
</feature>
<feature type="transmembrane region" description="Helical" evidence="7">
    <location>
        <begin position="130"/>
        <end position="152"/>
    </location>
</feature>
<dbReference type="GO" id="GO:0008643">
    <property type="term" value="P:carbohydrate transport"/>
    <property type="evidence" value="ECO:0007669"/>
    <property type="project" value="InterPro"/>
</dbReference>
<dbReference type="InterPro" id="IPR039672">
    <property type="entry name" value="MFS_2"/>
</dbReference>
<evidence type="ECO:0000256" key="5">
    <source>
        <dbReference type="ARBA" id="ARBA00022989"/>
    </source>
</evidence>
<feature type="transmembrane region" description="Helical" evidence="7">
    <location>
        <begin position="259"/>
        <end position="283"/>
    </location>
</feature>
<keyword evidence="6 7" id="KW-0472">Membrane</keyword>
<dbReference type="PANTHER" id="PTHR11328">
    <property type="entry name" value="MAJOR FACILITATOR SUPERFAMILY DOMAIN-CONTAINING PROTEIN"/>
    <property type="match status" value="1"/>
</dbReference>
<dbReference type="GO" id="GO:0006814">
    <property type="term" value="P:sodium ion transport"/>
    <property type="evidence" value="ECO:0007669"/>
    <property type="project" value="InterPro"/>
</dbReference>
<evidence type="ECO:0000313" key="9">
    <source>
        <dbReference type="Proteomes" id="UP000010471"/>
    </source>
</evidence>
<feature type="transmembrane region" description="Helical" evidence="7">
    <location>
        <begin position="295"/>
        <end position="313"/>
    </location>
</feature>
<dbReference type="Proteomes" id="UP000010471">
    <property type="component" value="Chromosome"/>
</dbReference>
<evidence type="ECO:0000256" key="7">
    <source>
        <dbReference type="SAM" id="Phobius"/>
    </source>
</evidence>
<dbReference type="OrthoDB" id="9764596at2"/>
<dbReference type="GO" id="GO:0005886">
    <property type="term" value="C:plasma membrane"/>
    <property type="evidence" value="ECO:0007669"/>
    <property type="project" value="UniProtKB-SubCell"/>
</dbReference>
<keyword evidence="9" id="KW-1185">Reference proteome</keyword>
<organism evidence="8 9">
    <name type="scientific">Allocoleopsis franciscana PCC 7113</name>
    <dbReference type="NCBI Taxonomy" id="1173027"/>
    <lineage>
        <taxon>Bacteria</taxon>
        <taxon>Bacillati</taxon>
        <taxon>Cyanobacteriota</taxon>
        <taxon>Cyanophyceae</taxon>
        <taxon>Coleofasciculales</taxon>
        <taxon>Coleofasciculaceae</taxon>
        <taxon>Allocoleopsis</taxon>
        <taxon>Allocoleopsis franciscana</taxon>
    </lineage>
</organism>
<keyword evidence="5 7" id="KW-1133">Transmembrane helix</keyword>
<feature type="transmembrane region" description="Helical" evidence="7">
    <location>
        <begin position="390"/>
        <end position="411"/>
    </location>
</feature>
<feature type="transmembrane region" description="Helical" evidence="7">
    <location>
        <begin position="349"/>
        <end position="369"/>
    </location>
</feature>
<feature type="transmembrane region" description="Helical" evidence="7">
    <location>
        <begin position="44"/>
        <end position="69"/>
    </location>
</feature>
<dbReference type="HOGENOM" id="CLU_027408_6_0_3"/>
<dbReference type="PANTHER" id="PTHR11328:SF24">
    <property type="entry name" value="MAJOR FACILITATOR SUPERFAMILY (MFS) PROFILE DOMAIN-CONTAINING PROTEIN"/>
    <property type="match status" value="1"/>
</dbReference>
<evidence type="ECO:0000256" key="3">
    <source>
        <dbReference type="ARBA" id="ARBA00022475"/>
    </source>
</evidence>
<feature type="transmembrane region" description="Helical" evidence="7">
    <location>
        <begin position="325"/>
        <end position="343"/>
    </location>
</feature>
<sequence>MSNTSSSDSSVPPDTLGSQKLSLSTKLAYGAGDLGPAITANLGVFFALFFFTNVAGLSAGLAGSILMIGKIWDAVNDPMVGVLSDRTKSRWGRRLPWMLYGAIPFGIFFFLQWIVPNFSADRNANNWALFWYYVVIAILFNIFYTVVNLPYTALTPELTQDYNERTSLNSFRFAFSIGGSILSLILAQLIFALLKIPVTQQYLVLAGICTILSVLPLFWCVFGVRDRILAYEAEHSSTEHSEQIPIPEQLRIAFSNRPFLFVVGIYLFSWLGVQVTASILPYFVVNWMGLPEAQFPQVAIAVQGTALVMLFVWKAISDRVGKKAVYFMGMALWIIAQAGLFFLQPSQIGLMYILAILAGFGVSTAYLIPWSMMPDVIELDELETGQRREGVFYGFMVLLQKFGLALGLFLVGQSLEMAGFIEQIPGQPTPTQPESALFAIRLAIGPLPTVALICGLILAYFYPITREVHAEILLKLQERKSGLERRE</sequence>
<dbReference type="KEGG" id="mic:Mic7113_0793"/>
<dbReference type="GO" id="GO:0015293">
    <property type="term" value="F:symporter activity"/>
    <property type="evidence" value="ECO:0007669"/>
    <property type="project" value="InterPro"/>
</dbReference>
<evidence type="ECO:0000256" key="1">
    <source>
        <dbReference type="ARBA" id="ARBA00004651"/>
    </source>
</evidence>
<dbReference type="STRING" id="1173027.Mic7113_0793"/>
<reference evidence="8 9" key="1">
    <citation type="submission" date="2012-06" db="EMBL/GenBank/DDBJ databases">
        <title>Finished chromosome of genome of Microcoleus sp. PCC 7113.</title>
        <authorList>
            <consortium name="US DOE Joint Genome Institute"/>
            <person name="Gugger M."/>
            <person name="Coursin T."/>
            <person name="Rippka R."/>
            <person name="Tandeau De Marsac N."/>
            <person name="Huntemann M."/>
            <person name="Wei C.-L."/>
            <person name="Han J."/>
            <person name="Detter J.C."/>
            <person name="Han C."/>
            <person name="Tapia R."/>
            <person name="Chen A."/>
            <person name="Kyrpides N."/>
            <person name="Mavromatis K."/>
            <person name="Markowitz V."/>
            <person name="Szeto E."/>
            <person name="Ivanova N."/>
            <person name="Pagani I."/>
            <person name="Pati A."/>
            <person name="Goodwin L."/>
            <person name="Nordberg H.P."/>
            <person name="Cantor M.N."/>
            <person name="Hua S.X."/>
            <person name="Woyke T."/>
            <person name="Kerfeld C.A."/>
        </authorList>
    </citation>
    <scope>NUCLEOTIDE SEQUENCE [LARGE SCALE GENOMIC DNA]</scope>
    <source>
        <strain evidence="8 9">PCC 7113</strain>
    </source>
</reference>
<dbReference type="NCBIfam" id="TIGR00792">
    <property type="entry name" value="gph"/>
    <property type="match status" value="1"/>
</dbReference>
<dbReference type="CDD" id="cd17332">
    <property type="entry name" value="MFS_MelB_like"/>
    <property type="match status" value="1"/>
</dbReference>
<dbReference type="EMBL" id="CP003630">
    <property type="protein sequence ID" value="AFZ16701.1"/>
    <property type="molecule type" value="Genomic_DNA"/>
</dbReference>
<evidence type="ECO:0000256" key="6">
    <source>
        <dbReference type="ARBA" id="ARBA00023136"/>
    </source>
</evidence>
<dbReference type="InterPro" id="IPR001927">
    <property type="entry name" value="Na/Gal_symport"/>
</dbReference>
<accession>K9WA60</accession>
<dbReference type="InterPro" id="IPR018043">
    <property type="entry name" value="Na/Gal_symport_CS"/>
</dbReference>
<evidence type="ECO:0000256" key="2">
    <source>
        <dbReference type="ARBA" id="ARBA00022448"/>
    </source>
</evidence>
<keyword evidence="3" id="KW-1003">Cell membrane</keyword>
<dbReference type="Pfam" id="PF13347">
    <property type="entry name" value="MFS_2"/>
    <property type="match status" value="1"/>
</dbReference>
<name>K9WA60_9CYAN</name>
<dbReference type="InterPro" id="IPR036259">
    <property type="entry name" value="MFS_trans_sf"/>
</dbReference>
<dbReference type="RefSeq" id="WP_015180864.1">
    <property type="nucleotide sequence ID" value="NC_019738.1"/>
</dbReference>
<dbReference type="SUPFAM" id="SSF103473">
    <property type="entry name" value="MFS general substrate transporter"/>
    <property type="match status" value="1"/>
</dbReference>
<dbReference type="AlphaFoldDB" id="K9WA60"/>
<feature type="transmembrane region" description="Helical" evidence="7">
    <location>
        <begin position="173"/>
        <end position="196"/>
    </location>
</feature>
<dbReference type="eggNOG" id="COG2211">
    <property type="taxonomic scope" value="Bacteria"/>
</dbReference>
<dbReference type="PROSITE" id="PS00872">
    <property type="entry name" value="NA_GALACTOSIDE_SYMP"/>
    <property type="match status" value="1"/>
</dbReference>
<evidence type="ECO:0000313" key="8">
    <source>
        <dbReference type="EMBL" id="AFZ16701.1"/>
    </source>
</evidence>
<keyword evidence="2" id="KW-0813">Transport</keyword>
<dbReference type="FunFam" id="1.20.1250.20:FF:000183">
    <property type="entry name" value="sodium-dependent lysophosphatidylcholine symporter 1 isoform X2"/>
    <property type="match status" value="1"/>
</dbReference>
<protein>
    <submittedName>
        <fullName evidence="8">Glycoside/pentoside/hexuronide transporter</fullName>
    </submittedName>
</protein>
<dbReference type="PATRIC" id="fig|1173027.3.peg.873"/>
<dbReference type="Gene3D" id="1.20.1250.20">
    <property type="entry name" value="MFS general substrate transporter like domains"/>
    <property type="match status" value="2"/>
</dbReference>
<evidence type="ECO:0000256" key="4">
    <source>
        <dbReference type="ARBA" id="ARBA00022692"/>
    </source>
</evidence>
<feature type="transmembrane region" description="Helical" evidence="7">
    <location>
        <begin position="438"/>
        <end position="462"/>
    </location>
</feature>
<proteinExistence type="predicted"/>
<feature type="transmembrane region" description="Helical" evidence="7">
    <location>
        <begin position="97"/>
        <end position="115"/>
    </location>
</feature>
<comment type="subcellular location">
    <subcellularLocation>
        <location evidence="1">Cell membrane</location>
        <topology evidence="1">Multi-pass membrane protein</topology>
    </subcellularLocation>
</comment>
<gene>
    <name evidence="8" type="ORF">Mic7113_0793</name>
</gene>